<gene>
    <name evidence="2" type="ORF">Amon01_000989000</name>
</gene>
<sequence>MKESHHRDQRYHHFLKSLASWDCSHWQENHHAQNCCLPHLLLAEVNHQIHLSLPPTTTSPFLDLDQSNISSSRKNSQSDLSSAVEKKKFGSSNSETEGKSQSKSLSSSATTSSLSLQEVPEPESSATHKDDEENIMENLPNEEKEKGDSETVVNLGVDVSNNKDINPDTVDSESVEKDRPKPIYLEKVEDVLENRAANNSEDVQEDATDKDTEKYDGVEKGTEKDVTVLKPIDKDDSIDKIIKKDDSIDKDIDRNDQGQSSDEAAIEATEKMEEEIKGMSPKEDDAEILESLGDSSGIVRICRCLCL</sequence>
<dbReference type="Proteomes" id="UP001165063">
    <property type="component" value="Unassembled WGS sequence"/>
</dbReference>
<feature type="region of interest" description="Disordered" evidence="1">
    <location>
        <begin position="240"/>
        <end position="264"/>
    </location>
</feature>
<protein>
    <submittedName>
        <fullName evidence="2">Unnamed protein product</fullName>
    </submittedName>
</protein>
<feature type="region of interest" description="Disordered" evidence="1">
    <location>
        <begin position="64"/>
        <end position="219"/>
    </location>
</feature>
<proteinExistence type="predicted"/>
<feature type="compositionally biased region" description="Low complexity" evidence="1">
    <location>
        <begin position="66"/>
        <end position="78"/>
    </location>
</feature>
<accession>A0A9W6WKQ5</accession>
<reference evidence="2" key="1">
    <citation type="submission" date="2023-04" db="EMBL/GenBank/DDBJ databases">
        <title>Ambrosiozyma monospora NBRC 1965.</title>
        <authorList>
            <person name="Ichikawa N."/>
            <person name="Sato H."/>
            <person name="Tonouchi N."/>
        </authorList>
    </citation>
    <scope>NUCLEOTIDE SEQUENCE</scope>
    <source>
        <strain evidence="2">NBRC 1965</strain>
    </source>
</reference>
<organism evidence="2 3">
    <name type="scientific">Ambrosiozyma monospora</name>
    <name type="common">Yeast</name>
    <name type="synonym">Endomycopsis monosporus</name>
    <dbReference type="NCBI Taxonomy" id="43982"/>
    <lineage>
        <taxon>Eukaryota</taxon>
        <taxon>Fungi</taxon>
        <taxon>Dikarya</taxon>
        <taxon>Ascomycota</taxon>
        <taxon>Saccharomycotina</taxon>
        <taxon>Pichiomycetes</taxon>
        <taxon>Pichiales</taxon>
        <taxon>Pichiaceae</taxon>
        <taxon>Ambrosiozyma</taxon>
    </lineage>
</organism>
<evidence type="ECO:0000313" key="3">
    <source>
        <dbReference type="Proteomes" id="UP001165063"/>
    </source>
</evidence>
<dbReference type="EMBL" id="BSXU01014375">
    <property type="protein sequence ID" value="GME80735.1"/>
    <property type="molecule type" value="Genomic_DNA"/>
</dbReference>
<dbReference type="AlphaFoldDB" id="A0A9W6WKQ5"/>
<feature type="compositionally biased region" description="Basic and acidic residues" evidence="1">
    <location>
        <begin position="207"/>
        <end position="219"/>
    </location>
</feature>
<name>A0A9W6WKQ5_AMBMO</name>
<keyword evidence="3" id="KW-1185">Reference proteome</keyword>
<comment type="caution">
    <text evidence="2">The sequence shown here is derived from an EMBL/GenBank/DDBJ whole genome shotgun (WGS) entry which is preliminary data.</text>
</comment>
<feature type="compositionally biased region" description="Basic and acidic residues" evidence="1">
    <location>
        <begin position="174"/>
        <end position="193"/>
    </location>
</feature>
<feature type="compositionally biased region" description="Low complexity" evidence="1">
    <location>
        <begin position="99"/>
        <end position="117"/>
    </location>
</feature>
<evidence type="ECO:0000256" key="1">
    <source>
        <dbReference type="SAM" id="MobiDB-lite"/>
    </source>
</evidence>
<feature type="compositionally biased region" description="Basic and acidic residues" evidence="1">
    <location>
        <begin position="240"/>
        <end position="256"/>
    </location>
</feature>
<evidence type="ECO:0000313" key="2">
    <source>
        <dbReference type="EMBL" id="GME80735.1"/>
    </source>
</evidence>